<accession>A0A9W8CJK6</accession>
<reference evidence="1" key="1">
    <citation type="submission" date="2022-07" db="EMBL/GenBank/DDBJ databases">
        <title>Phylogenomic reconstructions and comparative analyses of Kickxellomycotina fungi.</title>
        <authorList>
            <person name="Reynolds N.K."/>
            <person name="Stajich J.E."/>
            <person name="Barry K."/>
            <person name="Grigoriev I.V."/>
            <person name="Crous P."/>
            <person name="Smith M.E."/>
        </authorList>
    </citation>
    <scope>NUCLEOTIDE SEQUENCE</scope>
    <source>
        <strain evidence="1">NBRC 105413</strain>
    </source>
</reference>
<gene>
    <name evidence="1" type="ORF">LPJ64_003404</name>
</gene>
<evidence type="ECO:0000313" key="1">
    <source>
        <dbReference type="EMBL" id="KAJ1644960.1"/>
    </source>
</evidence>
<organism evidence="1 2">
    <name type="scientific">Coemansia asiatica</name>
    <dbReference type="NCBI Taxonomy" id="1052880"/>
    <lineage>
        <taxon>Eukaryota</taxon>
        <taxon>Fungi</taxon>
        <taxon>Fungi incertae sedis</taxon>
        <taxon>Zoopagomycota</taxon>
        <taxon>Kickxellomycotina</taxon>
        <taxon>Kickxellomycetes</taxon>
        <taxon>Kickxellales</taxon>
        <taxon>Kickxellaceae</taxon>
        <taxon>Coemansia</taxon>
    </lineage>
</organism>
<evidence type="ECO:0000313" key="2">
    <source>
        <dbReference type="Proteomes" id="UP001145021"/>
    </source>
</evidence>
<dbReference type="Proteomes" id="UP001145021">
    <property type="component" value="Unassembled WGS sequence"/>
</dbReference>
<keyword evidence="2" id="KW-1185">Reference proteome</keyword>
<protein>
    <submittedName>
        <fullName evidence="1">Uncharacterized protein</fullName>
    </submittedName>
</protein>
<comment type="caution">
    <text evidence="1">The sequence shown here is derived from an EMBL/GenBank/DDBJ whole genome shotgun (WGS) entry which is preliminary data.</text>
</comment>
<proteinExistence type="predicted"/>
<name>A0A9W8CJK6_9FUNG</name>
<dbReference type="EMBL" id="JANBOH010000132">
    <property type="protein sequence ID" value="KAJ1644960.1"/>
    <property type="molecule type" value="Genomic_DNA"/>
</dbReference>
<sequence>MAPIILSRPRILVLLIALGIIATSLVVTSDHHNYWGVFDGAEPLDIPPPPERPPHMKNEDEILLEKLAIIFPVNNNTDMQFYRNTWMGDFLHPVCDWDEPGCKIVCNETSTYQTLDKKTFCFSRALKGQEDYKQMEFFIKLDDDSLVDKEYVLHLMRNNTGSNKPVYISDHTRLRDKGNPDTLDQVLYGNGKFYMFNHVLVDCLNTDFTYHGSRNEDLVFGGMVNSGCGGEKNVLFIQEDDNYIWHKEYKNKNKYIDLAFIKNH</sequence>
<dbReference type="AlphaFoldDB" id="A0A9W8CJK6"/>